<feature type="region of interest" description="Disordered" evidence="1">
    <location>
        <begin position="227"/>
        <end position="365"/>
    </location>
</feature>
<name>A0A840NWH2_9ACTN</name>
<evidence type="ECO:0000256" key="1">
    <source>
        <dbReference type="SAM" id="MobiDB-lite"/>
    </source>
</evidence>
<dbReference type="EMBL" id="JACHGN010000002">
    <property type="protein sequence ID" value="MBB5131159.1"/>
    <property type="molecule type" value="Genomic_DNA"/>
</dbReference>
<dbReference type="PANTHER" id="PTHR37612">
    <property type="entry name" value="FIBROIN HEAVY CHAIN FIB-H LIKE PROTEIN"/>
    <property type="match status" value="1"/>
</dbReference>
<comment type="caution">
    <text evidence="2">The sequence shown here is derived from an EMBL/GenBank/DDBJ whole genome shotgun (WGS) entry which is preliminary data.</text>
</comment>
<proteinExistence type="predicted"/>
<dbReference type="PANTHER" id="PTHR37612:SF20">
    <property type="entry name" value="PER-HEXAMER REPEAT PROTEIN 5-RELATED"/>
    <property type="match status" value="1"/>
</dbReference>
<organism evidence="2 3">
    <name type="scientific">Thermocatellispora tengchongensis</name>
    <dbReference type="NCBI Taxonomy" id="1073253"/>
    <lineage>
        <taxon>Bacteria</taxon>
        <taxon>Bacillati</taxon>
        <taxon>Actinomycetota</taxon>
        <taxon>Actinomycetes</taxon>
        <taxon>Streptosporangiales</taxon>
        <taxon>Streptosporangiaceae</taxon>
        <taxon>Thermocatellispora</taxon>
    </lineage>
</organism>
<feature type="compositionally biased region" description="Gly residues" evidence="1">
    <location>
        <begin position="289"/>
        <end position="301"/>
    </location>
</feature>
<protein>
    <submittedName>
        <fullName evidence="2">Uncharacterized protein</fullName>
    </submittedName>
</protein>
<dbReference type="RefSeq" id="WP_185048009.1">
    <property type="nucleotide sequence ID" value="NZ_BAABIX010000074.1"/>
</dbReference>
<reference evidence="2 3" key="1">
    <citation type="submission" date="2020-08" db="EMBL/GenBank/DDBJ databases">
        <title>Genomic Encyclopedia of Type Strains, Phase IV (KMG-IV): sequencing the most valuable type-strain genomes for metagenomic binning, comparative biology and taxonomic classification.</title>
        <authorList>
            <person name="Goeker M."/>
        </authorList>
    </citation>
    <scope>NUCLEOTIDE SEQUENCE [LARGE SCALE GENOMIC DNA]</scope>
    <source>
        <strain evidence="2 3">DSM 45615</strain>
    </source>
</reference>
<dbReference type="InterPro" id="IPR043746">
    <property type="entry name" value="DUF5691"/>
</dbReference>
<dbReference type="Proteomes" id="UP000578449">
    <property type="component" value="Unassembled WGS sequence"/>
</dbReference>
<feature type="compositionally biased region" description="Low complexity" evidence="1">
    <location>
        <begin position="302"/>
        <end position="313"/>
    </location>
</feature>
<sequence length="540" mass="57179">MRDSAVALLEMAAVRTVERRAGQRLNRGESLPVAPREDRPVVSRAAADRLARILGGELPRLLPEWLAAAAGAGLRLPAYLLPEVLDRAARDRSLRSHAGALAGQRGRWLARVGAAQWAYLLEEPTGDGETWQLGTPGDRRELMRRMRRDDPGAAREMLAGTWEKETPDDRAAFLAAFGEGLSMDDEEFLEAALDDRRREVRQCAADLLTRLPESRLARRMVARAGQCLRPADTGPGSDSDSGSGSGSGSDSGFGFGFGFGSGSGSGSASGDSGSASRPGSDSARPGFASGPGPGFASGPGSGFASRPGSGPASRPGPGPASRPGSGSGAVERGPVRRVVVEPPSACDAAAQRDGVRPTPPRGTGEKGWWLQQIVARTPLTYWTELFGAEPDAIVRMDFGDWQREVRGGWVRAAVLQRDPAWARALFAWDPLAELLAALPAGEREELAAGFVREQAVDGQMIMVLGGAEAPWGPVLTRAVLAKIVEVAGEQPWNVDELARLVAERADPGLHAAAERLSSEPSVQAIAAVLRFRSDMLKELS</sequence>
<keyword evidence="3" id="KW-1185">Reference proteome</keyword>
<accession>A0A840NWH2</accession>
<evidence type="ECO:0000313" key="3">
    <source>
        <dbReference type="Proteomes" id="UP000578449"/>
    </source>
</evidence>
<feature type="compositionally biased region" description="Gly residues" evidence="1">
    <location>
        <begin position="243"/>
        <end position="267"/>
    </location>
</feature>
<dbReference type="Pfam" id="PF18944">
    <property type="entry name" value="DUF5691"/>
    <property type="match status" value="2"/>
</dbReference>
<dbReference type="InterPro" id="IPR052258">
    <property type="entry name" value="Diverse_Func_Domain-Protein"/>
</dbReference>
<feature type="compositionally biased region" description="Low complexity" evidence="1">
    <location>
        <begin position="321"/>
        <end position="343"/>
    </location>
</feature>
<gene>
    <name evidence="2" type="ORF">HNP84_000865</name>
</gene>
<evidence type="ECO:0000313" key="2">
    <source>
        <dbReference type="EMBL" id="MBB5131159.1"/>
    </source>
</evidence>
<dbReference type="AlphaFoldDB" id="A0A840NWH2"/>
<feature type="compositionally biased region" description="Low complexity" evidence="1">
    <location>
        <begin position="268"/>
        <end position="288"/>
    </location>
</feature>